<evidence type="ECO:0000256" key="1">
    <source>
        <dbReference type="ARBA" id="ARBA00004496"/>
    </source>
</evidence>
<feature type="modified residue" description="4-aspartylphosphate" evidence="8">
    <location>
        <position position="55"/>
    </location>
</feature>
<accession>A0A919XQ62</accession>
<dbReference type="InterPro" id="IPR020449">
    <property type="entry name" value="Tscrpt_reg_AraC-type_HTH"/>
</dbReference>
<keyword evidence="4" id="KW-0902">Two-component regulatory system</keyword>
<dbReference type="InterPro" id="IPR051552">
    <property type="entry name" value="HptR"/>
</dbReference>
<keyword evidence="12" id="KW-1185">Reference proteome</keyword>
<dbReference type="GO" id="GO:0043565">
    <property type="term" value="F:sequence-specific DNA binding"/>
    <property type="evidence" value="ECO:0007669"/>
    <property type="project" value="InterPro"/>
</dbReference>
<evidence type="ECO:0000313" key="12">
    <source>
        <dbReference type="Proteomes" id="UP000679779"/>
    </source>
</evidence>
<evidence type="ECO:0000256" key="8">
    <source>
        <dbReference type="PROSITE-ProRule" id="PRU00169"/>
    </source>
</evidence>
<dbReference type="AlphaFoldDB" id="A0A919XQ62"/>
<protein>
    <submittedName>
        <fullName evidence="11">DNA-binding response regulator</fullName>
    </submittedName>
</protein>
<comment type="caution">
    <text evidence="11">The sequence shown here is derived from an EMBL/GenBank/DDBJ whole genome shotgun (WGS) entry which is preliminary data.</text>
</comment>
<keyword evidence="2" id="KW-0963">Cytoplasm</keyword>
<comment type="subcellular location">
    <subcellularLocation>
        <location evidence="1">Cytoplasm</location>
    </subcellularLocation>
</comment>
<feature type="domain" description="Response regulatory" evidence="10">
    <location>
        <begin position="3"/>
        <end position="120"/>
    </location>
</feature>
<sequence>MYNILVVDDEPLICKGLAGLLNASGLGIGKIMTAESGEEALDYIRLEEIDLLITDIQMGEMSGIELMHQAKIVKPWVQTIIISAHETFQYAQMAIRLGARDYLIKPLNSDQFLDSVRSVLLKMDKPLPRTEEALAGGHGDFRMEEPLPESVDSLNRLLEVAVDHPDEPHREQSFYESIGIAGPYFAVIKVRLALGRAAGEMAFPEKDIPLMQYASLNIIKELLDHELNAQVFYAPDRSINILAQWSEETYAEQTNRINQLEMIGRSMHHHIGKYLKIGCTVGISQILKGLQFVNVLSRQADKAMLWAREHGDYHVFYYGDFSWHNYARDPNADELSSQSNRIVEQAKAYIEENYSQKGLTIQEVARRNHVSPNYLSYLFKKITGFNLWEYVVKLRMEESRNLLLHTDLRRYEIADRVGYESPEHFSKIFKKYYGVSPSDLKK</sequence>
<proteinExistence type="predicted"/>
<gene>
    <name evidence="11" type="ORF">J2TS6_56160</name>
</gene>
<dbReference type="PROSITE" id="PS50110">
    <property type="entry name" value="RESPONSE_REGULATORY"/>
    <property type="match status" value="1"/>
</dbReference>
<dbReference type="GO" id="GO:0005737">
    <property type="term" value="C:cytoplasm"/>
    <property type="evidence" value="ECO:0007669"/>
    <property type="project" value="UniProtKB-SubCell"/>
</dbReference>
<keyword evidence="7" id="KW-0804">Transcription</keyword>
<dbReference type="InterPro" id="IPR009057">
    <property type="entry name" value="Homeodomain-like_sf"/>
</dbReference>
<dbReference type="SMART" id="SM00448">
    <property type="entry name" value="REC"/>
    <property type="match status" value="1"/>
</dbReference>
<dbReference type="Gene3D" id="3.40.50.2300">
    <property type="match status" value="1"/>
</dbReference>
<dbReference type="RefSeq" id="WP_160043986.1">
    <property type="nucleotide sequence ID" value="NZ_BORQ01000010.1"/>
</dbReference>
<evidence type="ECO:0000313" key="11">
    <source>
        <dbReference type="EMBL" id="GIO34475.1"/>
    </source>
</evidence>
<dbReference type="GO" id="GO:0000160">
    <property type="term" value="P:phosphorelay signal transduction system"/>
    <property type="evidence" value="ECO:0007669"/>
    <property type="project" value="UniProtKB-KW"/>
</dbReference>
<keyword evidence="3 8" id="KW-0597">Phosphoprotein</keyword>
<dbReference type="InterPro" id="IPR001789">
    <property type="entry name" value="Sig_transdc_resp-reg_receiver"/>
</dbReference>
<feature type="domain" description="HTH araC/xylS-type" evidence="9">
    <location>
        <begin position="344"/>
        <end position="442"/>
    </location>
</feature>
<dbReference type="CDD" id="cd17536">
    <property type="entry name" value="REC_YesN-like"/>
    <property type="match status" value="1"/>
</dbReference>
<dbReference type="Proteomes" id="UP000679779">
    <property type="component" value="Unassembled WGS sequence"/>
</dbReference>
<evidence type="ECO:0000256" key="5">
    <source>
        <dbReference type="ARBA" id="ARBA00023015"/>
    </source>
</evidence>
<dbReference type="PANTHER" id="PTHR42713:SF3">
    <property type="entry name" value="TRANSCRIPTIONAL REGULATORY PROTEIN HPTR"/>
    <property type="match status" value="1"/>
</dbReference>
<evidence type="ECO:0000259" key="10">
    <source>
        <dbReference type="PROSITE" id="PS50110"/>
    </source>
</evidence>
<evidence type="ECO:0000256" key="4">
    <source>
        <dbReference type="ARBA" id="ARBA00023012"/>
    </source>
</evidence>
<evidence type="ECO:0000256" key="7">
    <source>
        <dbReference type="ARBA" id="ARBA00023163"/>
    </source>
</evidence>
<dbReference type="PANTHER" id="PTHR42713">
    <property type="entry name" value="HISTIDINE KINASE-RELATED"/>
    <property type="match status" value="1"/>
</dbReference>
<evidence type="ECO:0000259" key="9">
    <source>
        <dbReference type="PROSITE" id="PS01124"/>
    </source>
</evidence>
<dbReference type="Gene3D" id="1.10.10.60">
    <property type="entry name" value="Homeodomain-like"/>
    <property type="match status" value="2"/>
</dbReference>
<keyword evidence="6 11" id="KW-0238">DNA-binding</keyword>
<name>A0A919XQ62_9BACL</name>
<evidence type="ECO:0000256" key="3">
    <source>
        <dbReference type="ARBA" id="ARBA00022553"/>
    </source>
</evidence>
<dbReference type="Pfam" id="PF00072">
    <property type="entry name" value="Response_reg"/>
    <property type="match status" value="1"/>
</dbReference>
<dbReference type="PROSITE" id="PS01124">
    <property type="entry name" value="HTH_ARAC_FAMILY_2"/>
    <property type="match status" value="1"/>
</dbReference>
<evidence type="ECO:0000256" key="6">
    <source>
        <dbReference type="ARBA" id="ARBA00023125"/>
    </source>
</evidence>
<dbReference type="SMART" id="SM00342">
    <property type="entry name" value="HTH_ARAC"/>
    <property type="match status" value="1"/>
</dbReference>
<evidence type="ECO:0000256" key="2">
    <source>
        <dbReference type="ARBA" id="ARBA00022490"/>
    </source>
</evidence>
<dbReference type="Pfam" id="PF12833">
    <property type="entry name" value="HTH_18"/>
    <property type="match status" value="1"/>
</dbReference>
<organism evidence="11 12">
    <name type="scientific">Paenibacillus albilobatus</name>
    <dbReference type="NCBI Taxonomy" id="2716884"/>
    <lineage>
        <taxon>Bacteria</taxon>
        <taxon>Bacillati</taxon>
        <taxon>Bacillota</taxon>
        <taxon>Bacilli</taxon>
        <taxon>Bacillales</taxon>
        <taxon>Paenibacillaceae</taxon>
        <taxon>Paenibacillus</taxon>
    </lineage>
</organism>
<dbReference type="InterPro" id="IPR011006">
    <property type="entry name" value="CheY-like_superfamily"/>
</dbReference>
<dbReference type="InterPro" id="IPR018060">
    <property type="entry name" value="HTH_AraC"/>
</dbReference>
<dbReference type="SUPFAM" id="SSF52172">
    <property type="entry name" value="CheY-like"/>
    <property type="match status" value="1"/>
</dbReference>
<dbReference type="EMBL" id="BORQ01000010">
    <property type="protein sequence ID" value="GIO34475.1"/>
    <property type="molecule type" value="Genomic_DNA"/>
</dbReference>
<keyword evidence="5" id="KW-0805">Transcription regulation</keyword>
<dbReference type="GO" id="GO:0003700">
    <property type="term" value="F:DNA-binding transcription factor activity"/>
    <property type="evidence" value="ECO:0007669"/>
    <property type="project" value="InterPro"/>
</dbReference>
<dbReference type="SUPFAM" id="SSF46689">
    <property type="entry name" value="Homeodomain-like"/>
    <property type="match status" value="2"/>
</dbReference>
<dbReference type="PRINTS" id="PR00032">
    <property type="entry name" value="HTHARAC"/>
</dbReference>
<reference evidence="11" key="1">
    <citation type="submission" date="2021-03" db="EMBL/GenBank/DDBJ databases">
        <title>Antimicrobial resistance genes in bacteria isolated from Japanese honey, and their potential for conferring macrolide and lincosamide resistance in the American foulbrood pathogen Paenibacillus larvae.</title>
        <authorList>
            <person name="Okamoto M."/>
            <person name="Kumagai M."/>
            <person name="Kanamori H."/>
            <person name="Takamatsu D."/>
        </authorList>
    </citation>
    <scope>NUCLEOTIDE SEQUENCE</scope>
    <source>
        <strain evidence="11">J2TS6</strain>
    </source>
</reference>